<comment type="caution">
    <text evidence="2">The sequence shown here is derived from an EMBL/GenBank/DDBJ whole genome shotgun (WGS) entry which is preliminary data.</text>
</comment>
<dbReference type="EMBL" id="JAAEDI010000021">
    <property type="protein sequence ID" value="MBR0651798.1"/>
    <property type="molecule type" value="Genomic_DNA"/>
</dbReference>
<feature type="signal peptide" evidence="1">
    <location>
        <begin position="1"/>
        <end position="23"/>
    </location>
</feature>
<dbReference type="Pfam" id="PF10670">
    <property type="entry name" value="DUF4198"/>
    <property type="match status" value="1"/>
</dbReference>
<dbReference type="InterPro" id="IPR019613">
    <property type="entry name" value="DUF4198"/>
</dbReference>
<dbReference type="Proteomes" id="UP000698752">
    <property type="component" value="Unassembled WGS sequence"/>
</dbReference>
<evidence type="ECO:0000313" key="2">
    <source>
        <dbReference type="EMBL" id="MBR0651798.1"/>
    </source>
</evidence>
<accession>A0ABS5EL95</accession>
<evidence type="ECO:0000256" key="1">
    <source>
        <dbReference type="SAM" id="SignalP"/>
    </source>
</evidence>
<name>A0ABS5EL95_9PROT</name>
<dbReference type="RefSeq" id="WP_211870512.1">
    <property type="nucleotide sequence ID" value="NZ_JAAEDI010000021.1"/>
</dbReference>
<gene>
    <name evidence="2" type="ORF">GXW78_19165</name>
</gene>
<sequence>MKLRLLQRVALAAMLVAPVAAHAHRSWLLPSATVLSGEDPWVTVDAARSNELFYFDHNAMALDGLTVTMPDGTAGEAANQARGRYRSTFDVRLTQPGTYRIGVTGDGLTARWTQDGQPRRFRGTREAFARDVPANAEGLRVFYTQPRVEFFVTRGAPTDRALQPQNEGLEMVPITHPNDLVAGEPARFRMVLDGRPAANLDVTVIPGGNRYRDQRGEMKIRTAEDGTFAVNWPGPGMFWLSASVRDANSGIPNVQRSASYVATLEVLP</sequence>
<evidence type="ECO:0000313" key="3">
    <source>
        <dbReference type="Proteomes" id="UP000698752"/>
    </source>
</evidence>
<feature type="chain" id="PRO_5047330135" evidence="1">
    <location>
        <begin position="24"/>
        <end position="268"/>
    </location>
</feature>
<organism evidence="2 3">
    <name type="scientific">Neoroseomonas terrae</name>
    <dbReference type="NCBI Taxonomy" id="424799"/>
    <lineage>
        <taxon>Bacteria</taxon>
        <taxon>Pseudomonadati</taxon>
        <taxon>Pseudomonadota</taxon>
        <taxon>Alphaproteobacteria</taxon>
        <taxon>Acetobacterales</taxon>
        <taxon>Acetobacteraceae</taxon>
        <taxon>Neoroseomonas</taxon>
    </lineage>
</organism>
<proteinExistence type="predicted"/>
<keyword evidence="3" id="KW-1185">Reference proteome</keyword>
<reference evidence="3" key="1">
    <citation type="journal article" date="2021" name="Syst. Appl. Microbiol.">
        <title>Roseomonas hellenica sp. nov., isolated from roots of wild-growing Alkanna tinctoria.</title>
        <authorList>
            <person name="Rat A."/>
            <person name="Naranjo H.D."/>
            <person name="Lebbe L."/>
            <person name="Cnockaert M."/>
            <person name="Krigas N."/>
            <person name="Grigoriadou K."/>
            <person name="Maloupa E."/>
            <person name="Willems A."/>
        </authorList>
    </citation>
    <scope>NUCLEOTIDE SEQUENCE [LARGE SCALE GENOMIC DNA]</scope>
    <source>
        <strain evidence="3">LMG 31159</strain>
    </source>
</reference>
<keyword evidence="1" id="KW-0732">Signal</keyword>
<protein>
    <submittedName>
        <fullName evidence="2">DUF4198 domain-containing protein</fullName>
    </submittedName>
</protein>